<dbReference type="EC" id="2.8.3.5" evidence="3"/>
<evidence type="ECO:0000256" key="4">
    <source>
        <dbReference type="PIRSR" id="PIRSR000858-1"/>
    </source>
</evidence>
<dbReference type="UniPathway" id="UPA00929">
    <property type="reaction ID" value="UER00894"/>
</dbReference>
<dbReference type="Pfam" id="PF01144">
    <property type="entry name" value="CoA_trans"/>
    <property type="match status" value="2"/>
</dbReference>
<comment type="similarity">
    <text evidence="1 3">Belongs to the 3-oxoacid CoA-transferase family.</text>
</comment>
<dbReference type="NCBIfam" id="TIGR02428">
    <property type="entry name" value="pcaJ_scoB_fam"/>
    <property type="match status" value="1"/>
</dbReference>
<dbReference type="EMBL" id="KN833972">
    <property type="protein sequence ID" value="KIK13817.1"/>
    <property type="molecule type" value="Genomic_DNA"/>
</dbReference>
<feature type="active site" description="5-glutamyl coenzyme A thioester intermediate" evidence="4">
    <location>
        <position position="353"/>
    </location>
</feature>
<reference evidence="6" key="2">
    <citation type="submission" date="2015-01" db="EMBL/GenBank/DDBJ databases">
        <title>Evolutionary Origins and Diversification of the Mycorrhizal Mutualists.</title>
        <authorList>
            <consortium name="DOE Joint Genome Institute"/>
            <consortium name="Mycorrhizal Genomics Consortium"/>
            <person name="Kohler A."/>
            <person name="Kuo A."/>
            <person name="Nagy L.G."/>
            <person name="Floudas D."/>
            <person name="Copeland A."/>
            <person name="Barry K.W."/>
            <person name="Cichocki N."/>
            <person name="Veneault-Fourrey C."/>
            <person name="LaButti K."/>
            <person name="Lindquist E.A."/>
            <person name="Lipzen A."/>
            <person name="Lundell T."/>
            <person name="Morin E."/>
            <person name="Murat C."/>
            <person name="Riley R."/>
            <person name="Ohm R."/>
            <person name="Sun H."/>
            <person name="Tunlid A."/>
            <person name="Henrissat B."/>
            <person name="Grigoriev I.V."/>
            <person name="Hibbett D.S."/>
            <person name="Martin F."/>
        </authorList>
    </citation>
    <scope>NUCLEOTIDE SEQUENCE [LARGE SCALE GENOMIC DNA]</scope>
    <source>
        <strain evidence="6">441</strain>
    </source>
</reference>
<dbReference type="AlphaFoldDB" id="A0A0C9YU62"/>
<comment type="pathway">
    <text evidence="3">Ketone metabolism; succinyl-CoA degradation; acetoacetyl-CoA from succinyl-CoA: step 1/1.</text>
</comment>
<dbReference type="InterPro" id="IPR004165">
    <property type="entry name" value="CoA_trans_fam_I"/>
</dbReference>
<evidence type="ECO:0000313" key="5">
    <source>
        <dbReference type="EMBL" id="KIK13817.1"/>
    </source>
</evidence>
<dbReference type="Proteomes" id="UP000054018">
    <property type="component" value="Unassembled WGS sequence"/>
</dbReference>
<dbReference type="PANTHER" id="PTHR13707">
    <property type="entry name" value="KETOACID-COENZYME A TRANSFERASE"/>
    <property type="match status" value="1"/>
</dbReference>
<dbReference type="InterPro" id="IPR004164">
    <property type="entry name" value="CoA_transf_AS"/>
</dbReference>
<dbReference type="STRING" id="765257.A0A0C9YU62"/>
<dbReference type="InterPro" id="IPR012791">
    <property type="entry name" value="3-oxoacid_CoA-transf_B"/>
</dbReference>
<evidence type="ECO:0000256" key="2">
    <source>
        <dbReference type="ARBA" id="ARBA00022679"/>
    </source>
</evidence>
<comment type="catalytic activity">
    <reaction evidence="3">
        <text>a 3-oxo acid + succinyl-CoA = a 3-oxoacyl-CoA + succinate</text>
        <dbReference type="Rhea" id="RHEA:24564"/>
        <dbReference type="ChEBI" id="CHEBI:30031"/>
        <dbReference type="ChEBI" id="CHEBI:35973"/>
        <dbReference type="ChEBI" id="CHEBI:57292"/>
        <dbReference type="ChEBI" id="CHEBI:90726"/>
        <dbReference type="EC" id="2.8.3.5"/>
    </reaction>
</comment>
<accession>A0A0C9YU62</accession>
<reference evidence="5 6" key="1">
    <citation type="submission" date="2014-04" db="EMBL/GenBank/DDBJ databases">
        <authorList>
            <consortium name="DOE Joint Genome Institute"/>
            <person name="Kuo A."/>
            <person name="Kohler A."/>
            <person name="Costa M.D."/>
            <person name="Nagy L.G."/>
            <person name="Floudas D."/>
            <person name="Copeland A."/>
            <person name="Barry K.W."/>
            <person name="Cichocki N."/>
            <person name="Veneault-Fourrey C."/>
            <person name="LaButti K."/>
            <person name="Lindquist E.A."/>
            <person name="Lipzen A."/>
            <person name="Lundell T."/>
            <person name="Morin E."/>
            <person name="Murat C."/>
            <person name="Sun H."/>
            <person name="Tunlid A."/>
            <person name="Henrissat B."/>
            <person name="Grigoriev I.V."/>
            <person name="Hibbett D.S."/>
            <person name="Martin F."/>
            <person name="Nordberg H.P."/>
            <person name="Cantor M.N."/>
            <person name="Hua S.X."/>
        </authorList>
    </citation>
    <scope>NUCLEOTIDE SEQUENCE [LARGE SCALE GENOMIC DNA]</scope>
    <source>
        <strain evidence="5 6">441</strain>
    </source>
</reference>
<dbReference type="SUPFAM" id="SSF100950">
    <property type="entry name" value="NagB/RpiA/CoA transferase-like"/>
    <property type="match status" value="2"/>
</dbReference>
<dbReference type="SMART" id="SM00882">
    <property type="entry name" value="CoA_trans"/>
    <property type="match status" value="2"/>
</dbReference>
<dbReference type="Gene3D" id="3.40.1080.10">
    <property type="entry name" value="Glutaconate Coenzyme A-transferase"/>
    <property type="match status" value="2"/>
</dbReference>
<evidence type="ECO:0000313" key="6">
    <source>
        <dbReference type="Proteomes" id="UP000054018"/>
    </source>
</evidence>
<dbReference type="PANTHER" id="PTHR13707:SF60">
    <property type="entry name" value="ACETATE COA-TRANSFERASE SUBUNIT ALPHA"/>
    <property type="match status" value="1"/>
</dbReference>
<dbReference type="PROSITE" id="PS01274">
    <property type="entry name" value="COA_TRANSF_2"/>
    <property type="match status" value="1"/>
</dbReference>
<sequence length="528" mass="56227">MLAIRRPGRVLISVAFKPNIPLISVGWARPYTLNTQVPKSKVWTSADEAVKDVRSGDTLLCGGFGLAGVPDTLLGALVKRKDISGLTAVSNNAGAGDSGLGALVRRKLLSSNQIDKIIASYPGGNKTFEALYLKGQISLELCPQGTLVERLRAHAAGIPAFYTPTGASTAVEEGAIPVRYNEGGFANGVMIPGVKKESREFNGRKYVMETAIPGDVAFVRAWKVDEVGNCVFRYTQNNFGTAMAKNARLTIVEADQIVPVGSLSPNAIHVPGIYVDRIVLAKEPKRIENVTLAKGDSKGAAGANVAASDHRHRIARRAAREIGDGYYVNLGIGMPTLVPEHLPPGVRVWLQSENGILGMGPYPTEEQLDPDIINAGKETVTLLPGASIFDSSESFAMIRGGHIDVAILGAMQVSQAGDIANFMIPGKLVKGIGGAMDLVSNPDKTKVIAVMEHCAKDGSPKILEECSLPLTGARAVSQIITELAVFNVDRENGELELTELQEGATLEEVKVKTGCEFRLSPGFARVMH</sequence>
<evidence type="ECO:0000256" key="1">
    <source>
        <dbReference type="ARBA" id="ARBA00007154"/>
    </source>
</evidence>
<dbReference type="InterPro" id="IPR014388">
    <property type="entry name" value="3-oxoacid_CoA-transferase"/>
</dbReference>
<dbReference type="InterPro" id="IPR037171">
    <property type="entry name" value="NagB/RpiA_transferase-like"/>
</dbReference>
<gene>
    <name evidence="5" type="ORF">PISMIDRAFT_17722</name>
</gene>
<dbReference type="PIRSF" id="PIRSF000858">
    <property type="entry name" value="SCOT-t"/>
    <property type="match status" value="1"/>
</dbReference>
<dbReference type="FunFam" id="3.40.1080.10:FF:000001">
    <property type="entry name" value="Succinyl-coa:3-ketoacid-coenzyme a transferase subunit b"/>
    <property type="match status" value="1"/>
</dbReference>
<dbReference type="OrthoDB" id="1933379at2759"/>
<dbReference type="HOGENOM" id="CLU_019942_1_1_1"/>
<proteinExistence type="inferred from homology"/>
<organism evidence="5 6">
    <name type="scientific">Pisolithus microcarpus 441</name>
    <dbReference type="NCBI Taxonomy" id="765257"/>
    <lineage>
        <taxon>Eukaryota</taxon>
        <taxon>Fungi</taxon>
        <taxon>Dikarya</taxon>
        <taxon>Basidiomycota</taxon>
        <taxon>Agaricomycotina</taxon>
        <taxon>Agaricomycetes</taxon>
        <taxon>Agaricomycetidae</taxon>
        <taxon>Boletales</taxon>
        <taxon>Sclerodermatineae</taxon>
        <taxon>Pisolithaceae</taxon>
        <taxon>Pisolithus</taxon>
    </lineage>
</organism>
<keyword evidence="3" id="KW-0496">Mitochondrion</keyword>
<comment type="function">
    <text evidence="3">Key enzyme for ketone body catabolism. Transfers the CoA moiety from succinate to acetoacetate. Formation of the enzyme-CoA intermediate proceeds via an unstable anhydride species formed between the carboxylate groups of the enzyme and substrate.</text>
</comment>
<keyword evidence="2 3" id="KW-0808">Transferase</keyword>
<evidence type="ECO:0000256" key="3">
    <source>
        <dbReference type="PIRNR" id="PIRNR000858"/>
    </source>
</evidence>
<name>A0A0C9YU62_9AGAM</name>
<keyword evidence="6" id="KW-1185">Reference proteome</keyword>
<protein>
    <recommendedName>
        <fullName evidence="3">Succinyl-CoA:3-ketoacid-coenzyme A transferase</fullName>
        <ecNumber evidence="3">2.8.3.5</ecNumber>
    </recommendedName>
</protein>
<dbReference type="GO" id="GO:0008260">
    <property type="term" value="F:succinyl-CoA:3-oxo-acid CoA-transferase activity"/>
    <property type="evidence" value="ECO:0007669"/>
    <property type="project" value="UniProtKB-EC"/>
</dbReference>
<dbReference type="GO" id="GO:0046952">
    <property type="term" value="P:ketone body catabolic process"/>
    <property type="evidence" value="ECO:0007669"/>
    <property type="project" value="InterPro"/>
</dbReference>